<feature type="region of interest" description="Disordered" evidence="2">
    <location>
        <begin position="424"/>
        <end position="509"/>
    </location>
</feature>
<dbReference type="GO" id="GO:0003729">
    <property type="term" value="F:mRNA binding"/>
    <property type="evidence" value="ECO:0007669"/>
    <property type="project" value="TreeGrafter"/>
</dbReference>
<dbReference type="SUPFAM" id="SSF54928">
    <property type="entry name" value="RNA-binding domain, RBD"/>
    <property type="match status" value="1"/>
</dbReference>
<evidence type="ECO:0000256" key="2">
    <source>
        <dbReference type="SAM" id="MobiDB-lite"/>
    </source>
</evidence>
<evidence type="ECO:0000259" key="5">
    <source>
        <dbReference type="PROSITE" id="PS50882"/>
    </source>
</evidence>
<evidence type="ECO:0000256" key="1">
    <source>
        <dbReference type="PROSITE-ProRule" id="PRU00176"/>
    </source>
</evidence>
<feature type="region of interest" description="Disordered" evidence="2">
    <location>
        <begin position="43"/>
        <end position="65"/>
    </location>
</feature>
<feature type="compositionally biased region" description="Pro residues" evidence="2">
    <location>
        <begin position="609"/>
        <end position="619"/>
    </location>
</feature>
<dbReference type="AlphaFoldDB" id="A0A1X6MLE8"/>
<sequence>MHVAALLCVVIALWLRENLGTLFRGLCAGAAAHYGVEGQGPKALGRGGPSGGTAAGKDPDCANEGTMGSVWSGGRLWSVAIHRRGELRSSAPAQALRGASASGHVHVPPLNEKASWVTSGGGGGLFPSARMGPAARPAATWRTLHALLHGTHSPRFRSTNHRTARSISRPRTRILITPSHPACRSHPVVELNRNPIPHSHSAPMKATFDRPDESRTPQPPSPPRAGASDGRPRPASSAAASSNLTAPDAPCLPTLPTPILSVAVAATFQNALEAVRDPPGLIYMSGNASRTRPPNMSDSRSPTSSEQGRPASRGRSHSQPTNPARRPPLRPPFQGPHAQPLYPLDTAPASAAPSPSFQPIPSPYPPSYAQHGYVAQYAMSPQPPVNMPQYAYAHHPGLHAPDTPMHPPQNQLLGYSPNTLMPLMQPHTPVYQGFPGHSPEGSSSSSHSFTPAPGASAIFSPHSHPSLTNPHSPALPSPPPHTPLVQQGSGPHHRPPLSHSASYAGQSPYAPLRYPTPPFPYPSHSFPHSPSLYTSTYASPYAPHSYAPEPPPEGQGTWWYVPPRSSQYDTYHQGAPYSMGYTMSPREVEPYPQPGPSSMSSPVFAMSPRQPPAQYPPAQMPTHVVPEPPPLPPPASQLPPPQFSRAPSPGSSARTHQQQKQPEAGVTTPSGTRPAAERSRRPHHPQPPAQRSEWVMWVGNVPSDTTHDELWRFLNQEPSAGTAAGPSSAAAGVDAVWGGVLSIFLISRSNCAFVNFQSETHLLAAIRHFNGQPLRPGDPRCPRLVCRVRAREDDVKAGVGGQRGAGLHVRWIRDQKEKAREAARAGQEPRSPTSSDALTTPSSSPSDAAPLLASLSLGSDDESGRRHRGRPAPHSSSSGSYASTSSSILMQYFPKRFFILKSLTQKDLDISVEKGLWATQRHNEGTLDQAFRTSQDVYLIFGVNKSGEFYGYARMAGPVTYGEHRVSWTSPAESPPQRRMSRAGSSQGSSPPVARRDAHARTFFSPAEQRYEESPQPLSSDAPLPPSSSAQQLQVPQAPYDEGATPRSTQEGHSRNYLSAPPEMHRLHRGLSALTGVPRQAQTLLEVPAAQLYAPTPQLPDDFELDPTAPQRHIRERSASELMSARGDVSEAGRKFDWDPVAESPLEPVTEEEERASGRISRSRTDGAPAGEEAEANEGPGWGEPFRVQWIRTERLPFYRTRRLRNPWNHDREIKVSRDGTELEPSVGQALLDEWDRPAPPTEGGAGPSDEPPPGEGG</sequence>
<dbReference type="SMART" id="SM00360">
    <property type="entry name" value="RRM"/>
    <property type="match status" value="1"/>
</dbReference>
<evidence type="ECO:0000313" key="7">
    <source>
        <dbReference type="Proteomes" id="UP000194127"/>
    </source>
</evidence>
<feature type="region of interest" description="Disordered" evidence="2">
    <location>
        <begin position="175"/>
        <end position="249"/>
    </location>
</feature>
<keyword evidence="7" id="KW-1185">Reference proteome</keyword>
<feature type="compositionally biased region" description="Low complexity" evidence="2">
    <location>
        <begin position="1014"/>
        <end position="1039"/>
    </location>
</feature>
<feature type="region of interest" description="Disordered" evidence="2">
    <location>
        <begin position="279"/>
        <end position="363"/>
    </location>
</feature>
<evidence type="ECO:0008006" key="8">
    <source>
        <dbReference type="Google" id="ProtNLM"/>
    </source>
</evidence>
<keyword evidence="1" id="KW-0694">RNA-binding</keyword>
<feature type="compositionally biased region" description="Pro residues" evidence="2">
    <location>
        <begin position="325"/>
        <end position="334"/>
    </location>
</feature>
<reference evidence="6 7" key="1">
    <citation type="submission" date="2017-04" db="EMBL/GenBank/DDBJ databases">
        <title>Genome Sequence of the Model Brown-Rot Fungus Postia placenta SB12.</title>
        <authorList>
            <consortium name="DOE Joint Genome Institute"/>
            <person name="Gaskell J."/>
            <person name="Kersten P."/>
            <person name="Larrondo L.F."/>
            <person name="Canessa P."/>
            <person name="Martinez D."/>
            <person name="Hibbett D."/>
            <person name="Schmoll M."/>
            <person name="Kubicek C.P."/>
            <person name="Martinez A.T."/>
            <person name="Yadav J."/>
            <person name="Master E."/>
            <person name="Magnuson J.K."/>
            <person name="James T."/>
            <person name="Yaver D."/>
            <person name="Berka R."/>
            <person name="Labutti K."/>
            <person name="Lipzen A."/>
            <person name="Aerts A."/>
            <person name="Barry K."/>
            <person name="Henrissat B."/>
            <person name="Blanchette R."/>
            <person name="Grigoriev I."/>
            <person name="Cullen D."/>
        </authorList>
    </citation>
    <scope>NUCLEOTIDE SEQUENCE [LARGE SCALE GENOMIC DNA]</scope>
    <source>
        <strain evidence="6 7">MAD-698-R-SB12</strain>
    </source>
</reference>
<feature type="domain" description="YTH" evidence="5">
    <location>
        <begin position="1090"/>
        <end position="1235"/>
    </location>
</feature>
<dbReference type="InterPro" id="IPR057720">
    <property type="entry name" value="RRM_YTH1"/>
</dbReference>
<dbReference type="Gene3D" id="3.30.70.330">
    <property type="match status" value="1"/>
</dbReference>
<dbReference type="GO" id="GO:0000398">
    <property type="term" value="P:mRNA splicing, via spliceosome"/>
    <property type="evidence" value="ECO:0007669"/>
    <property type="project" value="TreeGrafter"/>
</dbReference>
<evidence type="ECO:0000313" key="6">
    <source>
        <dbReference type="EMBL" id="OSX57277.1"/>
    </source>
</evidence>
<dbReference type="Proteomes" id="UP000194127">
    <property type="component" value="Unassembled WGS sequence"/>
</dbReference>
<dbReference type="Pfam" id="PF04146">
    <property type="entry name" value="YTH"/>
    <property type="match status" value="1"/>
</dbReference>
<feature type="compositionally biased region" description="Basic and acidic residues" evidence="2">
    <location>
        <begin position="811"/>
        <end position="823"/>
    </location>
</feature>
<dbReference type="RefSeq" id="XP_024334071.1">
    <property type="nucleotide sequence ID" value="XM_024482464.1"/>
</dbReference>
<proteinExistence type="predicted"/>
<dbReference type="GO" id="GO:0000381">
    <property type="term" value="P:regulation of alternative mRNA splicing, via spliceosome"/>
    <property type="evidence" value="ECO:0007669"/>
    <property type="project" value="TreeGrafter"/>
</dbReference>
<feature type="domain" description="RRM" evidence="4">
    <location>
        <begin position="694"/>
        <end position="777"/>
    </location>
</feature>
<evidence type="ECO:0000259" key="4">
    <source>
        <dbReference type="PROSITE" id="PS50102"/>
    </source>
</evidence>
<dbReference type="GO" id="GO:0005654">
    <property type="term" value="C:nucleoplasm"/>
    <property type="evidence" value="ECO:0007669"/>
    <property type="project" value="TreeGrafter"/>
</dbReference>
<dbReference type="Pfam" id="PF25701">
    <property type="entry name" value="RRM_YTH1"/>
    <property type="match status" value="1"/>
</dbReference>
<dbReference type="PANTHER" id="PTHR12357">
    <property type="entry name" value="YTH YT521-B HOMOLOGY DOMAIN-CONTAINING"/>
    <property type="match status" value="1"/>
</dbReference>
<feature type="chain" id="PRO_5010889674" description="YTH domain-containing protein" evidence="3">
    <location>
        <begin position="21"/>
        <end position="1258"/>
    </location>
</feature>
<dbReference type="CDD" id="cd21134">
    <property type="entry name" value="YTH"/>
    <property type="match status" value="2"/>
</dbReference>
<dbReference type="InterPro" id="IPR035979">
    <property type="entry name" value="RBD_domain_sf"/>
</dbReference>
<feature type="compositionally biased region" description="Pro residues" evidence="2">
    <location>
        <begin position="473"/>
        <end position="482"/>
    </location>
</feature>
<feature type="compositionally biased region" description="Gly residues" evidence="2">
    <location>
        <begin position="45"/>
        <end position="54"/>
    </location>
</feature>
<feature type="region of interest" description="Disordered" evidence="2">
    <location>
        <begin position="966"/>
        <end position="1060"/>
    </location>
</feature>
<dbReference type="InterPro" id="IPR045168">
    <property type="entry name" value="YTH_prot"/>
</dbReference>
<dbReference type="Gene3D" id="3.10.590.10">
    <property type="entry name" value="ph1033 like domains"/>
    <property type="match status" value="2"/>
</dbReference>
<protein>
    <recommendedName>
        <fullName evidence="8">YTH domain-containing protein</fullName>
    </recommendedName>
</protein>
<dbReference type="CDD" id="cd00590">
    <property type="entry name" value="RRM_SF"/>
    <property type="match status" value="1"/>
</dbReference>
<dbReference type="OrthoDB" id="6103986at2759"/>
<feature type="compositionally biased region" description="Low complexity" evidence="2">
    <location>
        <begin position="831"/>
        <end position="858"/>
    </location>
</feature>
<feature type="compositionally biased region" description="Low complexity" evidence="2">
    <location>
        <begin position="872"/>
        <end position="882"/>
    </location>
</feature>
<dbReference type="InterPro" id="IPR000504">
    <property type="entry name" value="RRM_dom"/>
</dbReference>
<feature type="signal peptide" evidence="3">
    <location>
        <begin position="1"/>
        <end position="20"/>
    </location>
</feature>
<feature type="compositionally biased region" description="Low complexity" evidence="2">
    <location>
        <begin position="1167"/>
        <end position="1184"/>
    </location>
</feature>
<dbReference type="GO" id="GO:1990247">
    <property type="term" value="F:N6-methyladenosine-containing RNA reader activity"/>
    <property type="evidence" value="ECO:0007669"/>
    <property type="project" value="TreeGrafter"/>
</dbReference>
<dbReference type="PROSITE" id="PS50882">
    <property type="entry name" value="YTH"/>
    <property type="match status" value="2"/>
</dbReference>
<feature type="compositionally biased region" description="Polar residues" evidence="2">
    <location>
        <begin position="286"/>
        <end position="307"/>
    </location>
</feature>
<feature type="region of interest" description="Disordered" evidence="2">
    <location>
        <begin position="1139"/>
        <end position="1184"/>
    </location>
</feature>
<dbReference type="PROSITE" id="PS50102">
    <property type="entry name" value="RRM"/>
    <property type="match status" value="1"/>
</dbReference>
<feature type="region of interest" description="Disordered" evidence="2">
    <location>
        <begin position="810"/>
        <end position="882"/>
    </location>
</feature>
<dbReference type="InterPro" id="IPR012677">
    <property type="entry name" value="Nucleotide-bd_a/b_plait_sf"/>
</dbReference>
<feature type="compositionally biased region" description="Basic and acidic residues" evidence="2">
    <location>
        <begin position="1209"/>
        <end position="1221"/>
    </location>
</feature>
<feature type="region of interest" description="Disordered" evidence="2">
    <location>
        <begin position="1209"/>
        <end position="1258"/>
    </location>
</feature>
<dbReference type="PANTHER" id="PTHR12357:SF3">
    <property type="entry name" value="YTH DOMAIN-CONTAINING PROTEIN 1"/>
    <property type="match status" value="1"/>
</dbReference>
<feature type="compositionally biased region" description="Pro residues" evidence="2">
    <location>
        <begin position="626"/>
        <end position="642"/>
    </location>
</feature>
<gene>
    <name evidence="6" type="ORF">POSPLADRAFT_1071775</name>
</gene>
<organism evidence="6 7">
    <name type="scientific">Postia placenta MAD-698-R-SB12</name>
    <dbReference type="NCBI Taxonomy" id="670580"/>
    <lineage>
        <taxon>Eukaryota</taxon>
        <taxon>Fungi</taxon>
        <taxon>Dikarya</taxon>
        <taxon>Basidiomycota</taxon>
        <taxon>Agaricomycotina</taxon>
        <taxon>Agaricomycetes</taxon>
        <taxon>Polyporales</taxon>
        <taxon>Adustoporiaceae</taxon>
        <taxon>Rhodonia</taxon>
    </lineage>
</organism>
<name>A0A1X6MLE8_9APHY</name>
<feature type="compositionally biased region" description="Polar residues" evidence="2">
    <location>
        <begin position="649"/>
        <end position="671"/>
    </location>
</feature>
<accession>A0A1X6MLE8</accession>
<dbReference type="STRING" id="670580.A0A1X6MLE8"/>
<evidence type="ECO:0000256" key="3">
    <source>
        <dbReference type="SAM" id="SignalP"/>
    </source>
</evidence>
<dbReference type="GeneID" id="36327413"/>
<dbReference type="InterPro" id="IPR007275">
    <property type="entry name" value="YTH_domain"/>
</dbReference>
<feature type="region of interest" description="Disordered" evidence="2">
    <location>
        <begin position="586"/>
        <end position="695"/>
    </location>
</feature>
<keyword evidence="3" id="KW-0732">Signal</keyword>
<feature type="domain" description="YTH" evidence="5">
    <location>
        <begin position="895"/>
        <end position="1037"/>
    </location>
</feature>
<feature type="compositionally biased region" description="Low complexity" evidence="2">
    <location>
        <begin position="435"/>
        <end position="448"/>
    </location>
</feature>
<dbReference type="EMBL" id="KZ110609">
    <property type="protein sequence ID" value="OSX57277.1"/>
    <property type="molecule type" value="Genomic_DNA"/>
</dbReference>